<dbReference type="PANTHER" id="PTHR28375">
    <property type="entry name" value="PROTEIN HINDERIN"/>
    <property type="match status" value="1"/>
</dbReference>
<dbReference type="InterPro" id="IPR032736">
    <property type="entry name" value="Hinderin"/>
</dbReference>
<proteinExistence type="predicted"/>
<feature type="compositionally biased region" description="Polar residues" evidence="1">
    <location>
        <begin position="54"/>
        <end position="83"/>
    </location>
</feature>
<reference evidence="3" key="1">
    <citation type="submission" date="2025-08" db="UniProtKB">
        <authorList>
            <consortium name="RefSeq"/>
        </authorList>
    </citation>
    <scope>IDENTIFICATION</scope>
    <source>
        <tissue evidence="3">Muscle</tissue>
    </source>
</reference>
<feature type="region of interest" description="Disordered" evidence="1">
    <location>
        <begin position="1"/>
        <end position="20"/>
    </location>
</feature>
<dbReference type="GeneID" id="104956207"/>
<feature type="region of interest" description="Disordered" evidence="1">
    <location>
        <begin position="53"/>
        <end position="165"/>
    </location>
</feature>
<dbReference type="PANTHER" id="PTHR28375:SF1">
    <property type="entry name" value="PROTEIN HINDERIN"/>
    <property type="match status" value="1"/>
</dbReference>
<dbReference type="KEGG" id="ncc:104956207"/>
<protein>
    <submittedName>
        <fullName evidence="3">Protein hinderin</fullName>
    </submittedName>
</protein>
<dbReference type="CTD" id="57536"/>
<dbReference type="Pfam" id="PF15369">
    <property type="entry name" value="KIAA1328"/>
    <property type="match status" value="1"/>
</dbReference>
<dbReference type="RefSeq" id="XP_010781976.1">
    <property type="nucleotide sequence ID" value="XM_010783674.1"/>
</dbReference>
<name>A0A6I9P6P3_9TELE</name>
<sequence length="165" mass="18649">MAIGSEAKEALTRPRLGHEDWEEKRHQLLLQKMQLETERERLHARLAEQEERLNVQNQQLQQSRLDYSKFQQATQSDLSSSNTRNRDPQPEGPPHQHLPSSVCEDSEGHPAAQSSHAKHLKPLPTHLDNGNEALEQSRKDMATSPAPANLNRPTSSSVIRKSSES</sequence>
<dbReference type="AlphaFoldDB" id="A0A6I9P6P3"/>
<evidence type="ECO:0000313" key="3">
    <source>
        <dbReference type="RefSeq" id="XP_010781976.1"/>
    </source>
</evidence>
<evidence type="ECO:0000313" key="2">
    <source>
        <dbReference type="Proteomes" id="UP000504611"/>
    </source>
</evidence>
<accession>A0A6I9P6P3</accession>
<dbReference type="Proteomes" id="UP000504611">
    <property type="component" value="Unplaced"/>
</dbReference>
<evidence type="ECO:0000256" key="1">
    <source>
        <dbReference type="SAM" id="MobiDB-lite"/>
    </source>
</evidence>
<dbReference type="OrthoDB" id="5972940at2759"/>
<keyword evidence="2" id="KW-1185">Reference proteome</keyword>
<organism evidence="2 3">
    <name type="scientific">Notothenia coriiceps</name>
    <name type="common">black rockcod</name>
    <dbReference type="NCBI Taxonomy" id="8208"/>
    <lineage>
        <taxon>Eukaryota</taxon>
        <taxon>Metazoa</taxon>
        <taxon>Chordata</taxon>
        <taxon>Craniata</taxon>
        <taxon>Vertebrata</taxon>
        <taxon>Euteleostomi</taxon>
        <taxon>Actinopterygii</taxon>
        <taxon>Neopterygii</taxon>
        <taxon>Teleostei</taxon>
        <taxon>Neoteleostei</taxon>
        <taxon>Acanthomorphata</taxon>
        <taxon>Eupercaria</taxon>
        <taxon>Perciformes</taxon>
        <taxon>Notothenioidei</taxon>
        <taxon>Nototheniidae</taxon>
        <taxon>Notothenia</taxon>
    </lineage>
</organism>
<gene>
    <name evidence="3" type="primary">kiaa1328</name>
</gene>
<feature type="non-terminal residue" evidence="3">
    <location>
        <position position="165"/>
    </location>
</feature>
<feature type="compositionally biased region" description="Polar residues" evidence="1">
    <location>
        <begin position="151"/>
        <end position="165"/>
    </location>
</feature>